<comment type="caution">
    <text evidence="1">The sequence shown here is derived from an EMBL/GenBank/DDBJ whole genome shotgun (WGS) entry which is preliminary data.</text>
</comment>
<reference evidence="1 2" key="1">
    <citation type="submission" date="2017-05" db="EMBL/GenBank/DDBJ databases">
        <authorList>
            <person name="Lin X.B."/>
            <person name="Stothard P."/>
            <person name="Tasseva G."/>
            <person name="Walter J."/>
        </authorList>
    </citation>
    <scope>NUCLEOTIDE SEQUENCE [LARGE SCALE GENOMIC DNA]</scope>
    <source>
        <strain evidence="1 2">105n</strain>
    </source>
</reference>
<evidence type="ECO:0000313" key="1">
    <source>
        <dbReference type="EMBL" id="OYS93753.1"/>
    </source>
</evidence>
<proteinExistence type="predicted"/>
<dbReference type="RefSeq" id="WP_094501839.1">
    <property type="nucleotide sequence ID" value="NZ_NGPA01000035.1"/>
</dbReference>
<dbReference type="InterPro" id="IPR046556">
    <property type="entry name" value="DUF6710"/>
</dbReference>
<dbReference type="Pfam" id="PF20457">
    <property type="entry name" value="DUF6710"/>
    <property type="match status" value="1"/>
</dbReference>
<name>A0AB73PFS6_LIMRT</name>
<protein>
    <submittedName>
        <fullName evidence="1">Uncharacterized protein</fullName>
    </submittedName>
</protein>
<organism evidence="1 2">
    <name type="scientific">Limosilactobacillus reuteri</name>
    <name type="common">Lactobacillus reuteri</name>
    <dbReference type="NCBI Taxonomy" id="1598"/>
    <lineage>
        <taxon>Bacteria</taxon>
        <taxon>Bacillati</taxon>
        <taxon>Bacillota</taxon>
        <taxon>Bacilli</taxon>
        <taxon>Lactobacillales</taxon>
        <taxon>Lactobacillaceae</taxon>
        <taxon>Limosilactobacillus</taxon>
    </lineage>
</organism>
<reference evidence="1 2" key="2">
    <citation type="submission" date="2017-09" db="EMBL/GenBank/DDBJ databases">
        <title>Tripartite evolution among Lactobacillus johnsonii, Lactobacillus taiwanensis, Lactobacillus reuteri and their rodent host.</title>
        <authorList>
            <person name="Wang T."/>
            <person name="Knowles S."/>
            <person name="Cheng C."/>
        </authorList>
    </citation>
    <scope>NUCLEOTIDE SEQUENCE [LARGE SCALE GENOMIC DNA]</scope>
    <source>
        <strain evidence="1 2">105n</strain>
    </source>
</reference>
<dbReference type="EMBL" id="NGPX01000024">
    <property type="protein sequence ID" value="OYS93753.1"/>
    <property type="molecule type" value="Genomic_DNA"/>
</dbReference>
<evidence type="ECO:0000313" key="2">
    <source>
        <dbReference type="Proteomes" id="UP000216681"/>
    </source>
</evidence>
<gene>
    <name evidence="1" type="ORF">CBG15_05530</name>
</gene>
<dbReference type="Proteomes" id="UP000216681">
    <property type="component" value="Unassembled WGS sequence"/>
</dbReference>
<sequence length="315" mass="36041">MFNIKKKSSNSKSCVQGLQDSIHHLMASGSNGSNIVDKAQILMYLQKTICNSIVYSDYVYKVLHNPHSAPHFGLSDFLPRNDNYRYFDLENDPIYLNSNDVAFITLPWNNRKIIDGIRAIGSDVGNPFDTTNSNIDNVYIYPLGIVLVASSGNHSQFIGLLKGELSKIKVNRIYDISEELVKDNDNQFTNFYGASEGNALIGKWQSLMEIGKYLLKHNEFPPSMLEHMKNEGMEENSKEVVSMTYKDRVLTEFSNTAYRRVTGTRNFDNVPKAIWDLWYDENNKYSVQNLSKANADDSKWETLYGMFQKEFAKLN</sequence>
<dbReference type="AlphaFoldDB" id="A0AB73PFS6"/>
<accession>A0AB73PFS6</accession>